<dbReference type="Proteomes" id="UP000028091">
    <property type="component" value="Unassembled WGS sequence"/>
</dbReference>
<reference evidence="2 3" key="1">
    <citation type="submission" date="2012-09" db="EMBL/GenBank/DDBJ databases">
        <title>Genome Sequence of Bacillus sp. DW5-4.</title>
        <authorList>
            <person name="Lai Q."/>
            <person name="Liu Y."/>
            <person name="Shao Z."/>
        </authorList>
    </citation>
    <scope>NUCLEOTIDE SEQUENCE [LARGE SCALE GENOMIC DNA]</scope>
    <source>
        <strain evidence="2 3">DW5-4</strain>
    </source>
</reference>
<gene>
    <name evidence="2" type="ORF">BA70_17210</name>
</gene>
<dbReference type="AlphaFoldDB" id="A0A081LCI0"/>
<comment type="caution">
    <text evidence="2">The sequence shown here is derived from an EMBL/GenBank/DDBJ whole genome shotgun (WGS) entry which is preliminary data.</text>
</comment>
<accession>A0A081LCI0</accession>
<name>A0A081LCI0_9BACI</name>
<feature type="region of interest" description="Disordered" evidence="1">
    <location>
        <begin position="41"/>
        <end position="60"/>
    </location>
</feature>
<evidence type="ECO:0000313" key="2">
    <source>
        <dbReference type="EMBL" id="KEP26956.1"/>
    </source>
</evidence>
<dbReference type="OrthoDB" id="2382414at2"/>
<organism evidence="2 3">
    <name type="scientific">Bacillus zhangzhouensis</name>
    <dbReference type="NCBI Taxonomy" id="1178540"/>
    <lineage>
        <taxon>Bacteria</taxon>
        <taxon>Bacillati</taxon>
        <taxon>Bacillota</taxon>
        <taxon>Bacilli</taxon>
        <taxon>Bacillales</taxon>
        <taxon>Bacillaceae</taxon>
        <taxon>Bacillus</taxon>
    </lineage>
</organism>
<dbReference type="RefSeq" id="WP_034320279.1">
    <property type="nucleotide sequence ID" value="NZ_JBCMYH010000017.1"/>
</dbReference>
<keyword evidence="3" id="KW-1185">Reference proteome</keyword>
<proteinExistence type="predicted"/>
<dbReference type="EMBL" id="JOTP01000006">
    <property type="protein sequence ID" value="KEP26956.1"/>
    <property type="molecule type" value="Genomic_DNA"/>
</dbReference>
<feature type="compositionally biased region" description="Basic residues" evidence="1">
    <location>
        <begin position="51"/>
        <end position="60"/>
    </location>
</feature>
<dbReference type="InterPro" id="IPR018743">
    <property type="entry name" value="DUF2292"/>
</dbReference>
<sequence length="60" mass="6966">MDEQKLNFILSALKGIEYGSVVITIHNGHITQVDTTEKTRFPAHQENLRVQKTKRSHYRS</sequence>
<dbReference type="Pfam" id="PF10055">
    <property type="entry name" value="DUF2292"/>
    <property type="match status" value="1"/>
</dbReference>
<evidence type="ECO:0008006" key="4">
    <source>
        <dbReference type="Google" id="ProtNLM"/>
    </source>
</evidence>
<evidence type="ECO:0000313" key="3">
    <source>
        <dbReference type="Proteomes" id="UP000028091"/>
    </source>
</evidence>
<protein>
    <recommendedName>
        <fullName evidence="4">DUF2292 domain-containing protein</fullName>
    </recommendedName>
</protein>
<dbReference type="eggNOG" id="ENOG502ZD9J">
    <property type="taxonomic scope" value="Bacteria"/>
</dbReference>
<evidence type="ECO:0000256" key="1">
    <source>
        <dbReference type="SAM" id="MobiDB-lite"/>
    </source>
</evidence>